<comment type="caution">
    <text evidence="1">The sequence shown here is derived from an EMBL/GenBank/DDBJ whole genome shotgun (WGS) entry which is preliminary data.</text>
</comment>
<dbReference type="RefSeq" id="WP_271925097.1">
    <property type="nucleotide sequence ID" value="NZ_JAQNDO010000001.1"/>
</dbReference>
<evidence type="ECO:0000313" key="2">
    <source>
        <dbReference type="Proteomes" id="UP001221411"/>
    </source>
</evidence>
<dbReference type="Proteomes" id="UP001221411">
    <property type="component" value="Unassembled WGS sequence"/>
</dbReference>
<accession>A0ABT5EZN2</accession>
<evidence type="ECO:0000313" key="1">
    <source>
        <dbReference type="EMBL" id="MDC0746722.1"/>
    </source>
</evidence>
<proteinExistence type="predicted"/>
<keyword evidence="2" id="KW-1185">Reference proteome</keyword>
<gene>
    <name evidence="1" type="ORF">POL67_35670</name>
</gene>
<dbReference type="PROSITE" id="PS51257">
    <property type="entry name" value="PROKAR_LIPOPROTEIN"/>
    <property type="match status" value="1"/>
</dbReference>
<name>A0ABT5EZN2_9BACT</name>
<dbReference type="EMBL" id="JAQNDO010000001">
    <property type="protein sequence ID" value="MDC0746722.1"/>
    <property type="molecule type" value="Genomic_DNA"/>
</dbReference>
<reference evidence="1 2" key="1">
    <citation type="submission" date="2022-11" db="EMBL/GenBank/DDBJ databases">
        <title>Minimal conservation of predation-associated metabolite biosynthetic gene clusters underscores biosynthetic potential of Myxococcota including descriptions for ten novel species: Archangium lansinium sp. nov., Myxococcus landrumus sp. nov., Nannocystis bai.</title>
        <authorList>
            <person name="Ahearne A."/>
            <person name="Stevens C."/>
            <person name="Dowd S."/>
        </authorList>
    </citation>
    <scope>NUCLEOTIDE SEQUENCE [LARGE SCALE GENOMIC DNA]</scope>
    <source>
        <strain evidence="1 2">RJM3</strain>
    </source>
</reference>
<protein>
    <recommendedName>
        <fullName evidence="3">Lipoprotein</fullName>
    </recommendedName>
</protein>
<sequence length="543" mass="59291">MRRPGLPWLLPLFLAACSTRCGETRVEGLAPEGWITLVRAPAEGPETPLQAPAGREGDVGTAHPLLLAAHDPAGRWVILCQPREDTNGDGRVEARVGINGPMSGDDVDPYLIFGSGAGQRIDQYVAHAGPHVAVIRDGKLVIVDVEARTETLLPRAEVTDNNDPYEPHRTAVFDAAGKTLGYLAKKGERTIAIVRDLEAGVETEVDPGPGRLWRIALPGDGSSIVMHAAVADTNGDGILGWPIPETSVGRRRCRKSGGHGLYPGETDTLVTRIVSLATGRMTRVPRIEAALGDRWIVREEAPEKSPAALFLVSAEGIARPFVSAACDGDLVYLDHGRKLALVACQNGAVRFRNEPERTRVELHGEDFHLPLGVYVQDPRFYTKKVGTGSVVLLRSVNPEEGNADPPDVLVDLEHHGVLHPFPEGARALSAYDRYALYVSAENKLVLRDRSLGVDSVLRPSERNVHMEQVERFAHSGSEVFDLERGVVGEVSLFYAMVLTTDGWALGVPHASEDKLPERNELWRGPLRWEKPKPEPYYGRFGSW</sequence>
<organism evidence="1 2">
    <name type="scientific">Polyangium mundeleinium</name>
    <dbReference type="NCBI Taxonomy" id="2995306"/>
    <lineage>
        <taxon>Bacteria</taxon>
        <taxon>Pseudomonadati</taxon>
        <taxon>Myxococcota</taxon>
        <taxon>Polyangia</taxon>
        <taxon>Polyangiales</taxon>
        <taxon>Polyangiaceae</taxon>
        <taxon>Polyangium</taxon>
    </lineage>
</organism>
<evidence type="ECO:0008006" key="3">
    <source>
        <dbReference type="Google" id="ProtNLM"/>
    </source>
</evidence>